<dbReference type="PANTHER" id="PTHR14136">
    <property type="entry name" value="BTB_POZ DOMAIN-CONTAINING PROTEIN KCTD9"/>
    <property type="match status" value="1"/>
</dbReference>
<protein>
    <submittedName>
        <fullName evidence="2">Uncharacterized protein YjbI, contains pentapeptide repeats</fullName>
    </submittedName>
</protein>
<feature type="transmembrane region" description="Helical" evidence="1">
    <location>
        <begin position="6"/>
        <end position="24"/>
    </location>
</feature>
<name>A0A1M5H6D0_SALEC</name>
<gene>
    <name evidence="2" type="ORF">SAMN05444483_1055</name>
</gene>
<keyword evidence="1" id="KW-0472">Membrane</keyword>
<dbReference type="InterPro" id="IPR051082">
    <property type="entry name" value="Pentapeptide-BTB/POZ_domain"/>
</dbReference>
<dbReference type="EMBL" id="FQVT01000005">
    <property type="protein sequence ID" value="SHG11453.1"/>
    <property type="molecule type" value="Genomic_DNA"/>
</dbReference>
<sequence length="260" mass="30557">MKNIKVIIVIFIIILIITIVLDFYDSQFSYHDILVEFHGLLFDLLVLGIIYGVYENFSNKKERIENLKESIEDYRGLNTINSSFKIVSFIRRLYDLGVNEFSLHQCFLQDAKLNEYNFRNSNFSFSNLENASFSRSNLENCKFYDCRLREAFFVDTIAYNARFENANLSETTITKSDFSFANLRRVKLNKAKICATDFNCADMSFADLEGVKVYDQNWLETLEINEVKGIEKLKERFYIDRGVFEVDEIGEYWIVLKKTS</sequence>
<proteinExistence type="predicted"/>
<reference evidence="3" key="1">
    <citation type="submission" date="2016-11" db="EMBL/GenBank/DDBJ databases">
        <authorList>
            <person name="Varghese N."/>
            <person name="Submissions S."/>
        </authorList>
    </citation>
    <scope>NUCLEOTIDE SEQUENCE [LARGE SCALE GENOMIC DNA]</scope>
    <source>
        <strain evidence="3">DSM 24579</strain>
    </source>
</reference>
<dbReference type="SUPFAM" id="SSF141571">
    <property type="entry name" value="Pentapeptide repeat-like"/>
    <property type="match status" value="1"/>
</dbReference>
<dbReference type="RefSeq" id="WP_072879125.1">
    <property type="nucleotide sequence ID" value="NZ_FQVT01000005.1"/>
</dbReference>
<dbReference type="PANTHER" id="PTHR14136:SF17">
    <property type="entry name" value="BTB_POZ DOMAIN-CONTAINING PROTEIN KCTD9"/>
    <property type="match status" value="1"/>
</dbReference>
<dbReference type="Pfam" id="PF00805">
    <property type="entry name" value="Pentapeptide"/>
    <property type="match status" value="3"/>
</dbReference>
<keyword evidence="3" id="KW-1185">Reference proteome</keyword>
<dbReference type="OrthoDB" id="977568at2"/>
<dbReference type="STRING" id="1073325.SAMN05444483_1055"/>
<dbReference type="Proteomes" id="UP000183945">
    <property type="component" value="Unassembled WGS sequence"/>
</dbReference>
<organism evidence="2 3">
    <name type="scientific">Salegentibacter echinorum</name>
    <dbReference type="NCBI Taxonomy" id="1073325"/>
    <lineage>
        <taxon>Bacteria</taxon>
        <taxon>Pseudomonadati</taxon>
        <taxon>Bacteroidota</taxon>
        <taxon>Flavobacteriia</taxon>
        <taxon>Flavobacteriales</taxon>
        <taxon>Flavobacteriaceae</taxon>
        <taxon>Salegentibacter</taxon>
    </lineage>
</organism>
<accession>A0A1M5H6D0</accession>
<keyword evidence="1" id="KW-1133">Transmembrane helix</keyword>
<feature type="transmembrane region" description="Helical" evidence="1">
    <location>
        <begin position="33"/>
        <end position="54"/>
    </location>
</feature>
<evidence type="ECO:0000313" key="3">
    <source>
        <dbReference type="Proteomes" id="UP000183945"/>
    </source>
</evidence>
<evidence type="ECO:0000256" key="1">
    <source>
        <dbReference type="SAM" id="Phobius"/>
    </source>
</evidence>
<dbReference type="InterPro" id="IPR001646">
    <property type="entry name" value="5peptide_repeat"/>
</dbReference>
<evidence type="ECO:0000313" key="2">
    <source>
        <dbReference type="EMBL" id="SHG11453.1"/>
    </source>
</evidence>
<dbReference type="AlphaFoldDB" id="A0A1M5H6D0"/>
<dbReference type="Gene3D" id="2.160.20.80">
    <property type="entry name" value="E3 ubiquitin-protein ligase SopA"/>
    <property type="match status" value="1"/>
</dbReference>
<keyword evidence="1" id="KW-0812">Transmembrane</keyword>